<protein>
    <submittedName>
        <fullName evidence="2">Uncharacterized protein</fullName>
    </submittedName>
</protein>
<dbReference type="Proteomes" id="UP001151518">
    <property type="component" value="Unassembled WGS sequence"/>
</dbReference>
<organism evidence="2 3">
    <name type="scientific">Coemansia spiralis</name>
    <dbReference type="NCBI Taxonomy" id="417178"/>
    <lineage>
        <taxon>Eukaryota</taxon>
        <taxon>Fungi</taxon>
        <taxon>Fungi incertae sedis</taxon>
        <taxon>Zoopagomycota</taxon>
        <taxon>Kickxellomycotina</taxon>
        <taxon>Kickxellomycetes</taxon>
        <taxon>Kickxellales</taxon>
        <taxon>Kickxellaceae</taxon>
        <taxon>Coemansia</taxon>
    </lineage>
</organism>
<gene>
    <name evidence="2" type="ORF">GGI25_003317</name>
</gene>
<comment type="caution">
    <text evidence="2">The sequence shown here is derived from an EMBL/GenBank/DDBJ whole genome shotgun (WGS) entry which is preliminary data.</text>
</comment>
<feature type="compositionally biased region" description="Polar residues" evidence="1">
    <location>
        <begin position="193"/>
        <end position="206"/>
    </location>
</feature>
<feature type="region of interest" description="Disordered" evidence="1">
    <location>
        <begin position="21"/>
        <end position="61"/>
    </location>
</feature>
<evidence type="ECO:0000256" key="1">
    <source>
        <dbReference type="SAM" id="MobiDB-lite"/>
    </source>
</evidence>
<feature type="region of interest" description="Disordered" evidence="1">
    <location>
        <begin position="189"/>
        <end position="218"/>
    </location>
</feature>
<feature type="compositionally biased region" description="Polar residues" evidence="1">
    <location>
        <begin position="21"/>
        <end position="50"/>
    </location>
</feature>
<reference evidence="2" key="1">
    <citation type="submission" date="2022-07" db="EMBL/GenBank/DDBJ databases">
        <title>Phylogenomic reconstructions and comparative analyses of Kickxellomycotina fungi.</title>
        <authorList>
            <person name="Reynolds N.K."/>
            <person name="Stajich J.E."/>
            <person name="Barry K."/>
            <person name="Grigoriev I.V."/>
            <person name="Crous P."/>
            <person name="Smith M.E."/>
        </authorList>
    </citation>
    <scope>NUCLEOTIDE SEQUENCE</scope>
    <source>
        <strain evidence="2">NRRL 3115</strain>
    </source>
</reference>
<dbReference type="OrthoDB" id="5579086at2759"/>
<proteinExistence type="predicted"/>
<evidence type="ECO:0000313" key="3">
    <source>
        <dbReference type="Proteomes" id="UP001151518"/>
    </source>
</evidence>
<sequence>MPAIPLDYVFVLSYDLEKENSCYSQDSGNSDVNSSSKKWVGPMSSSQGKQPRNRRSSGGGRVASWLRNNWTEAETREVMEILVDEFISSDYTTAAYSKSHAPDARFQDLSFSRPSRELYNKVQNLRQRFFTPHSYLLRWASPDIDMRSMRRAEKCLTNPKTRESIHGIFASEIPEALLALAQAQTQAQKLKQNQSKKQAAHASNANEHIDDSDDMSSRSGRGAVFGNANIADANSVKSVNYYCDIFRCKAPALWQTSVDAYRLFLANQDLQNALPSTESAVELSDDDASLRRQRACQRDERGGQSASIAVFTSIPPAATALHSMLPGGIVINPQHLPSSSLQTPNSSLLTDFHSDFNSDLDDSSISSINERSQMQLIALVGHSWHKFLSLRSRWVSLGLNYSSKDDWMKQEAAFLSRHMLSLLDYSTDPDMDVPLTIVPLFISSFDASNIEMAIGRSQLVRTVRLSSLASDLLPCIKECVDHKEPYTMVSLCRLTDRATHTQMSLALLVSHGSNDQRFGMFPHNDTMLSRLIAGNENLWHEYTNNVAAPTAGLHAKQIPPTPSQLSDDRSNAAAFTYMQSNLRYSFFARRKGHFFEMIRDEDWVPTMAPSRLRGIWSPIGIGRAAFLTVMRQDTEKVLAGMVELFGLRQFCYGFFDGISAATVRATATPGYSRRISDDPNLNGLKRRNLSTSRLRKTRISAGAIQTSNTSGGVSGNGSPYSGSVHSVLPHNRPQGMGSATNLLMSANTSAPNLSAIPIPAGEAAAAAAAVAAAQLLGTPQMGIPSMDQQSGSSNANNYLSVDSARSLGHSFQQTLGSAQGINNGMTSHGNSSSNLAPYPPSSSAYIMPFLSPQAQQLHSFSSLDVSSMSLPNSPFFGVPLDNVPQQQNQQYMLHPNNANAPHDSSTSTQQLFPPLNDAAVFSSSAGAAAVAAVAAAASAPTSVNDSSRAGSALNGATLFSDVSLCGLTSIACTGTSAPPSMCEDGSGLAVSIYPSTNTVGSTLSGFQHMHPYNDASSSSGINGISLTGNAGGMGYNLSSNSLYTGAAGGIAGSTHSSTTNITGNNSITGGPITESPAFWDMNTDISNVHVAAAAAAAAAVAQAGATLSAGGVMSAPLGHISDMHSPGMQQPFYSPAAGLMGLTAENTAGSAALAAEAAAMDIVNRVSLDSPSFPFNTGIAATTAAQQAVAVYPQLGNAAACWDETTSQSLRTVLGSTDMLMQLAQPSPTPTHYNVSAQATPAFESCSVPLAQESLAKISTKQVEQFVRTPISASTSSSSVADCTNPLITGDLSVSSSMAAYFGTPGRTTSTSISSSQETKVAQMQQASLNATTSSVCTQSINGDHQMDCDIPATNC</sequence>
<evidence type="ECO:0000313" key="2">
    <source>
        <dbReference type="EMBL" id="KAJ2677097.1"/>
    </source>
</evidence>
<accession>A0A9W8KYH0</accession>
<dbReference type="EMBL" id="JANBTW010000035">
    <property type="protein sequence ID" value="KAJ2677097.1"/>
    <property type="molecule type" value="Genomic_DNA"/>
</dbReference>
<name>A0A9W8KYH0_9FUNG</name>